<comment type="similarity">
    <text evidence="2 10">Belongs to the histone deacetylase family. HD type 2 subfamily.</text>
</comment>
<feature type="compositionally biased region" description="Polar residues" evidence="11">
    <location>
        <begin position="19"/>
        <end position="34"/>
    </location>
</feature>
<keyword evidence="4 10" id="KW-0378">Hydrolase</keyword>
<feature type="domain" description="Histone deacetylase" evidence="12">
    <location>
        <begin position="177"/>
        <end position="487"/>
    </location>
</feature>
<dbReference type="PRINTS" id="PR01270">
    <property type="entry name" value="HDASUPER"/>
</dbReference>
<dbReference type="FunFam" id="3.40.800.20:FF:000005">
    <property type="entry name" value="histone deacetylase 6"/>
    <property type="match status" value="1"/>
</dbReference>
<evidence type="ECO:0000256" key="9">
    <source>
        <dbReference type="ARBA" id="ARBA00048287"/>
    </source>
</evidence>
<keyword evidence="8 10" id="KW-0539">Nucleus</keyword>
<comment type="caution">
    <text evidence="14">The sequence shown here is derived from an EMBL/GenBank/DDBJ whole genome shotgun (WGS) entry which is preliminary data.</text>
</comment>
<dbReference type="EC" id="3.5.1.98" evidence="10"/>
<dbReference type="InterPro" id="IPR037138">
    <property type="entry name" value="His_deacetylse_dom_sf"/>
</dbReference>
<dbReference type="InterPro" id="IPR019154">
    <property type="entry name" value="Arb2-like_domain"/>
</dbReference>
<evidence type="ECO:0000259" key="12">
    <source>
        <dbReference type="Pfam" id="PF00850"/>
    </source>
</evidence>
<comment type="function">
    <text evidence="10">Responsible for the deacetylation of lysine residues on the N-terminal part of the core histones (H2A, H2B, H3 and H4). Histone deacetylation gives a tag for epigenetic repression and plays an important role in transcriptional regulation, cell cycle progression and developmental events.</text>
</comment>
<dbReference type="SUPFAM" id="SSF52768">
    <property type="entry name" value="Arginase/deacetylase"/>
    <property type="match status" value="1"/>
</dbReference>
<keyword evidence="6 10" id="KW-0805">Transcription regulation</keyword>
<dbReference type="GO" id="GO:0040029">
    <property type="term" value="P:epigenetic regulation of gene expression"/>
    <property type="evidence" value="ECO:0007669"/>
    <property type="project" value="TreeGrafter"/>
</dbReference>
<evidence type="ECO:0000256" key="1">
    <source>
        <dbReference type="ARBA" id="ARBA00004123"/>
    </source>
</evidence>
<dbReference type="PIRSF" id="PIRSF037919">
    <property type="entry name" value="HDAC_II_yeast"/>
    <property type="match status" value="1"/>
</dbReference>
<dbReference type="Pfam" id="PF09757">
    <property type="entry name" value="Arb2-like"/>
    <property type="match status" value="1"/>
</dbReference>
<evidence type="ECO:0000259" key="13">
    <source>
        <dbReference type="Pfam" id="PF09757"/>
    </source>
</evidence>
<feature type="domain" description="Arb2-like" evidence="13">
    <location>
        <begin position="551"/>
        <end position="840"/>
    </location>
</feature>
<gene>
    <name evidence="14" type="primary">HDA1</name>
    <name evidence="14" type="ORF">FOB60_003342</name>
</gene>
<dbReference type="PANTHER" id="PTHR10625:SF5">
    <property type="entry name" value="HISTONE DEACETYLASE"/>
    <property type="match status" value="1"/>
</dbReference>
<dbReference type="InterPro" id="IPR017321">
    <property type="entry name" value="Hist_deAcase_II_yeast"/>
</dbReference>
<dbReference type="PANTHER" id="PTHR10625">
    <property type="entry name" value="HISTONE DEACETYLASE HDAC1-RELATED"/>
    <property type="match status" value="1"/>
</dbReference>
<evidence type="ECO:0000256" key="8">
    <source>
        <dbReference type="ARBA" id="ARBA00023242"/>
    </source>
</evidence>
<dbReference type="Proteomes" id="UP000590412">
    <property type="component" value="Unassembled WGS sequence"/>
</dbReference>
<dbReference type="AlphaFoldDB" id="A0A8X7NKH3"/>
<keyword evidence="7 10" id="KW-0804">Transcription</keyword>
<dbReference type="Pfam" id="PF00850">
    <property type="entry name" value="Hist_deacetyl"/>
    <property type="match status" value="1"/>
</dbReference>
<dbReference type="InterPro" id="IPR023801">
    <property type="entry name" value="His_deacetylse_dom"/>
</dbReference>
<dbReference type="GO" id="GO:0031078">
    <property type="term" value="F:histone H3K14 deacetylase activity, hydrolytic mechanism"/>
    <property type="evidence" value="ECO:0007669"/>
    <property type="project" value="UniProtKB-UniRule"/>
</dbReference>
<name>A0A8X7NKH3_CANPA</name>
<organism evidence="14 15">
    <name type="scientific">Candida parapsilosis</name>
    <name type="common">Yeast</name>
    <dbReference type="NCBI Taxonomy" id="5480"/>
    <lineage>
        <taxon>Eukaryota</taxon>
        <taxon>Fungi</taxon>
        <taxon>Dikarya</taxon>
        <taxon>Ascomycota</taxon>
        <taxon>Saccharomycotina</taxon>
        <taxon>Pichiomycetes</taxon>
        <taxon>Debaryomycetaceae</taxon>
        <taxon>Candida/Lodderomyces clade</taxon>
        <taxon>Candida</taxon>
    </lineage>
</organism>
<accession>A0A8X7NKH3</accession>
<evidence type="ECO:0000256" key="3">
    <source>
        <dbReference type="ARBA" id="ARBA00022491"/>
    </source>
</evidence>
<comment type="subcellular location">
    <subcellularLocation>
        <location evidence="1 10">Nucleus</location>
    </subcellularLocation>
</comment>
<evidence type="ECO:0000256" key="6">
    <source>
        <dbReference type="ARBA" id="ARBA00023015"/>
    </source>
</evidence>
<evidence type="ECO:0000313" key="15">
    <source>
        <dbReference type="Proteomes" id="UP000590412"/>
    </source>
</evidence>
<evidence type="ECO:0000256" key="5">
    <source>
        <dbReference type="ARBA" id="ARBA00022853"/>
    </source>
</evidence>
<evidence type="ECO:0000256" key="11">
    <source>
        <dbReference type="SAM" id="MobiDB-lite"/>
    </source>
</evidence>
<feature type="region of interest" description="Disordered" evidence="11">
    <location>
        <begin position="1"/>
        <end position="92"/>
    </location>
</feature>
<dbReference type="EMBL" id="JABWAB010000004">
    <property type="protein sequence ID" value="KAF6053086.1"/>
    <property type="molecule type" value="Genomic_DNA"/>
</dbReference>
<dbReference type="Gene3D" id="3.40.800.20">
    <property type="entry name" value="Histone deacetylase domain"/>
    <property type="match status" value="1"/>
</dbReference>
<dbReference type="OrthoDB" id="424012at2759"/>
<evidence type="ECO:0000256" key="7">
    <source>
        <dbReference type="ARBA" id="ARBA00023163"/>
    </source>
</evidence>
<evidence type="ECO:0000313" key="14">
    <source>
        <dbReference type="EMBL" id="KAF6053086.1"/>
    </source>
</evidence>
<dbReference type="InterPro" id="IPR000286">
    <property type="entry name" value="HDACs"/>
</dbReference>
<dbReference type="InterPro" id="IPR023696">
    <property type="entry name" value="Ureohydrolase_dom_sf"/>
</dbReference>
<reference evidence="14" key="1">
    <citation type="submission" date="2020-03" db="EMBL/GenBank/DDBJ databases">
        <title>FDA dAtabase for Regulatory Grade micrObial Sequences (FDA-ARGOS): Supporting development and validation of Infectious Disease Dx tests.</title>
        <authorList>
            <person name="Campos J."/>
            <person name="Goldberg B."/>
            <person name="Tallon L."/>
            <person name="Sadzewicz L."/>
            <person name="Vavikolanu K."/>
            <person name="Mehta A."/>
            <person name="Aluvathingal J."/>
            <person name="Nadendla S."/>
            <person name="Nandy P."/>
            <person name="Geyer C."/>
            <person name="Yan Y."/>
            <person name="Sichtig H."/>
        </authorList>
    </citation>
    <scope>NUCLEOTIDE SEQUENCE [LARGE SCALE GENOMIC DNA]</scope>
    <source>
        <strain evidence="14">FDAARGOS_652</strain>
    </source>
</reference>
<evidence type="ECO:0000256" key="4">
    <source>
        <dbReference type="ARBA" id="ARBA00022801"/>
    </source>
</evidence>
<dbReference type="GO" id="GO:0000118">
    <property type="term" value="C:histone deacetylase complex"/>
    <property type="evidence" value="ECO:0007669"/>
    <property type="project" value="TreeGrafter"/>
</dbReference>
<sequence>MSDESKKEFASEDVKSESPVEQTTDAITNETVNANAKIDEHDGAVAVVVKQEEENDDDDDGESRTDVVPAEAVAEETVDKDESNNDPTIEEQPPLKKIKLEEDGIKQENGFSEVNGSKSFEKNDHHVVKSQPRPIVVVPPAKPELFYIPLKTGLVYDVRMRYHAKIFTSYFEYTDPHPEDPRRIYRIYKKLVEAGLVQDYSLSGIDELGPYMEKIPIREASADEILEVHSEEHLKHIQSTETMTKDELLKETATGDSIYVNNDSFFSAKLSCGGAIEACKAVVEGKVKNSLAAVRPPGHHAEPDSPGGFCLFSNVAVAAKNILKSYPESVRKIVVLDWDIHHGNGTQKAFYDDPRVLYISLHRYENGKFYPGTKYGGAEQVGEGAGEGFNLNIPWRSHGMHDGDYVYAFNKVIIPVMLEYDPDLIIVSSGFDAADGDVIGACHVSPAGYGYMTHLLKAIARGKLAVILEGGYNLTSISNSALAVAKVLLGEPPENTIRMQPHGDAIEVVDEVTKIQSKYWKCLKPGVPKTSFDDVYDLPNLDKERYSLTNISDPIRFYQNNEAYTKKQFINLPIINHDKGDKKTANFTCDLPQQIDELIMASREIYDCTSIVLTIHDPPEIWANINPTTGIIESNSSILLEQPLFQIMDKVEKEKDSDNKDKIGYIDINVPSFQLPIPGLSTSHESSYNPTIFAQEVLLYVWDNYISFFTKLKKLVFVGFGDSYQSIVHLFSKRPSADIKSLVKFTIAYVNRTPLKPINPVMDESMVDWFYHNSTIFTSHLNSCWSGSSNGSSSESNGDDLKRPRRKFGRVLKAKGDGLFDVINEKFDEGVDNILDSIEEYSSSEE</sequence>
<evidence type="ECO:0000256" key="2">
    <source>
        <dbReference type="ARBA" id="ARBA00007738"/>
    </source>
</evidence>
<evidence type="ECO:0000256" key="10">
    <source>
        <dbReference type="PIRNR" id="PIRNR037919"/>
    </source>
</evidence>
<comment type="catalytic activity">
    <reaction evidence="9 10">
        <text>N(6)-acetyl-L-lysyl-[histone] + H2O = L-lysyl-[histone] + acetate</text>
        <dbReference type="Rhea" id="RHEA:58196"/>
        <dbReference type="Rhea" id="RHEA-COMP:9845"/>
        <dbReference type="Rhea" id="RHEA-COMP:11338"/>
        <dbReference type="ChEBI" id="CHEBI:15377"/>
        <dbReference type="ChEBI" id="CHEBI:29969"/>
        <dbReference type="ChEBI" id="CHEBI:30089"/>
        <dbReference type="ChEBI" id="CHEBI:61930"/>
        <dbReference type="EC" id="3.5.1.98"/>
    </reaction>
</comment>
<keyword evidence="5 10" id="KW-0156">Chromatin regulator</keyword>
<proteinExistence type="inferred from homology"/>
<keyword evidence="3 10" id="KW-0678">Repressor</keyword>
<protein>
    <recommendedName>
        <fullName evidence="10">Histone deacetylase</fullName>
        <ecNumber evidence="10">3.5.1.98</ecNumber>
    </recommendedName>
</protein>
<feature type="compositionally biased region" description="Basic and acidic residues" evidence="11">
    <location>
        <begin position="1"/>
        <end position="18"/>
    </location>
</feature>